<name>A0A2N5J6V4_9BIFI</name>
<dbReference type="OrthoDB" id="3254910at2"/>
<evidence type="ECO:0000313" key="1">
    <source>
        <dbReference type="EMBL" id="PLS29949.1"/>
    </source>
</evidence>
<organism evidence="1 2">
    <name type="scientific">Bifidobacterium margollesii</name>
    <dbReference type="NCBI Taxonomy" id="2020964"/>
    <lineage>
        <taxon>Bacteria</taxon>
        <taxon>Bacillati</taxon>
        <taxon>Actinomycetota</taxon>
        <taxon>Actinomycetes</taxon>
        <taxon>Bifidobacteriales</taxon>
        <taxon>Bifidobacteriaceae</taxon>
        <taxon>Bifidobacterium</taxon>
    </lineage>
</organism>
<sequence>MNDDANARATDPEEESVWVTLSLPARLVRRLAERADGRGMRLDDYLALIVTGDDANGATDKGGRP</sequence>
<dbReference type="RefSeq" id="WP_101618356.1">
    <property type="nucleotide sequence ID" value="NZ_NMWU01000055.1"/>
</dbReference>
<dbReference type="Proteomes" id="UP000235050">
    <property type="component" value="Unassembled WGS sequence"/>
</dbReference>
<dbReference type="EMBL" id="NMWU01000055">
    <property type="protein sequence ID" value="PLS29949.1"/>
    <property type="molecule type" value="Genomic_DNA"/>
</dbReference>
<evidence type="ECO:0008006" key="3">
    <source>
        <dbReference type="Google" id="ProtNLM"/>
    </source>
</evidence>
<gene>
    <name evidence="1" type="ORF">Uis1B_2217</name>
</gene>
<proteinExistence type="predicted"/>
<keyword evidence="2" id="KW-1185">Reference proteome</keyword>
<evidence type="ECO:0000313" key="2">
    <source>
        <dbReference type="Proteomes" id="UP000235050"/>
    </source>
</evidence>
<accession>A0A2N5J6V4</accession>
<comment type="caution">
    <text evidence="1">The sequence shown here is derived from an EMBL/GenBank/DDBJ whole genome shotgun (WGS) entry which is preliminary data.</text>
</comment>
<dbReference type="AlphaFoldDB" id="A0A2N5J6V4"/>
<reference evidence="1 2" key="1">
    <citation type="submission" date="2017-07" db="EMBL/GenBank/DDBJ databases">
        <title>Bifidobacterium novel species.</title>
        <authorList>
            <person name="Lugli G.A."/>
            <person name="Milani C."/>
            <person name="Duranti S."/>
            <person name="Mangifesta M."/>
        </authorList>
    </citation>
    <scope>NUCLEOTIDE SEQUENCE [LARGE SCALE GENOMIC DNA]</scope>
    <source>
        <strain evidence="2">Uis1B</strain>
    </source>
</reference>
<protein>
    <recommendedName>
        <fullName evidence="3">CopG family transcriptional regulator</fullName>
    </recommendedName>
</protein>